<dbReference type="EMBL" id="JBHSKN010000007">
    <property type="protein sequence ID" value="MFC5239564.1"/>
    <property type="molecule type" value="Genomic_DNA"/>
</dbReference>
<protein>
    <submittedName>
        <fullName evidence="1">Uncharacterized protein</fullName>
    </submittedName>
</protein>
<sequence length="94" mass="10746">MTYIEDGLRVRNGFDEGPLADAALDRAARARRLMDELQERPETMTEAELRDGVRRALRHYTGRRPHADQVCGIARLIRRGARIEWAVADRLTCA</sequence>
<reference evidence="2" key="1">
    <citation type="journal article" date="2019" name="Int. J. Syst. Evol. Microbiol.">
        <title>The Global Catalogue of Microorganisms (GCM) 10K type strain sequencing project: providing services to taxonomists for standard genome sequencing and annotation.</title>
        <authorList>
            <consortium name="The Broad Institute Genomics Platform"/>
            <consortium name="The Broad Institute Genome Sequencing Center for Infectious Disease"/>
            <person name="Wu L."/>
            <person name="Ma J."/>
        </authorList>
    </citation>
    <scope>NUCLEOTIDE SEQUENCE [LARGE SCALE GENOMIC DNA]</scope>
    <source>
        <strain evidence="2">CGMCC 4.7131</strain>
    </source>
</reference>
<keyword evidence="2" id="KW-1185">Reference proteome</keyword>
<evidence type="ECO:0000313" key="2">
    <source>
        <dbReference type="Proteomes" id="UP001596035"/>
    </source>
</evidence>
<accession>A0ABW0DP62</accession>
<gene>
    <name evidence="1" type="ORF">ACFPWV_06515</name>
</gene>
<dbReference type="Proteomes" id="UP001596035">
    <property type="component" value="Unassembled WGS sequence"/>
</dbReference>
<evidence type="ECO:0000313" key="1">
    <source>
        <dbReference type="EMBL" id="MFC5239564.1"/>
    </source>
</evidence>
<comment type="caution">
    <text evidence="1">The sequence shown here is derived from an EMBL/GenBank/DDBJ whole genome shotgun (WGS) entry which is preliminary data.</text>
</comment>
<organism evidence="1 2">
    <name type="scientific">Streptomyces atrovirens</name>
    <dbReference type="NCBI Taxonomy" id="285556"/>
    <lineage>
        <taxon>Bacteria</taxon>
        <taxon>Bacillati</taxon>
        <taxon>Actinomycetota</taxon>
        <taxon>Actinomycetes</taxon>
        <taxon>Kitasatosporales</taxon>
        <taxon>Streptomycetaceae</taxon>
        <taxon>Streptomyces</taxon>
    </lineage>
</organism>
<dbReference type="RefSeq" id="WP_344566389.1">
    <property type="nucleotide sequence ID" value="NZ_BAAATG010000050.1"/>
</dbReference>
<proteinExistence type="predicted"/>
<name>A0ABW0DP62_9ACTN</name>